<evidence type="ECO:0000256" key="1">
    <source>
        <dbReference type="ARBA" id="ARBA00022553"/>
    </source>
</evidence>
<feature type="non-terminal residue" evidence="6">
    <location>
        <position position="1"/>
    </location>
</feature>
<feature type="domain" description="Response regulatory" evidence="5">
    <location>
        <begin position="20"/>
        <end position="136"/>
    </location>
</feature>
<dbReference type="SUPFAM" id="SSF52172">
    <property type="entry name" value="CheY-like"/>
    <property type="match status" value="1"/>
</dbReference>
<evidence type="ECO:0000256" key="3">
    <source>
        <dbReference type="ARBA" id="ARBA00023125"/>
    </source>
</evidence>
<protein>
    <submittedName>
        <fullName evidence="6">Response regulator</fullName>
    </submittedName>
</protein>
<dbReference type="GO" id="GO:0005829">
    <property type="term" value="C:cytosol"/>
    <property type="evidence" value="ECO:0007669"/>
    <property type="project" value="TreeGrafter"/>
</dbReference>
<dbReference type="SMART" id="SM00448">
    <property type="entry name" value="REC"/>
    <property type="match status" value="1"/>
</dbReference>
<gene>
    <name evidence="6" type="ORF">HG543_49945</name>
</gene>
<proteinExistence type="predicted"/>
<dbReference type="PROSITE" id="PS50110">
    <property type="entry name" value="RESPONSE_REGULATORY"/>
    <property type="match status" value="1"/>
</dbReference>
<dbReference type="GO" id="GO:0000976">
    <property type="term" value="F:transcription cis-regulatory region binding"/>
    <property type="evidence" value="ECO:0007669"/>
    <property type="project" value="TreeGrafter"/>
</dbReference>
<dbReference type="GO" id="GO:0006355">
    <property type="term" value="P:regulation of DNA-templated transcription"/>
    <property type="evidence" value="ECO:0007669"/>
    <property type="project" value="TreeGrafter"/>
</dbReference>
<sequence>VRAVARATPPPEAPATARTRVLVVDDNVDAAEALADLLEMSGYEVAMAHDAPRALQRLEVFTPDVAILDIGLPEVDGYGLAALIRERLGPASPAFAALTGYGQQEDRGRSEAAGFQRHFVKPVQLEALVAFLESQPKRRRDVA</sequence>
<accession>A0A848LZ76</accession>
<dbReference type="RefSeq" id="WP_169352047.1">
    <property type="nucleotide sequence ID" value="NZ_JABBJJ010000496.1"/>
</dbReference>
<dbReference type="Gene3D" id="3.40.50.2300">
    <property type="match status" value="1"/>
</dbReference>
<dbReference type="EMBL" id="JABBJJ010000496">
    <property type="protein sequence ID" value="NMO22931.1"/>
    <property type="molecule type" value="Genomic_DNA"/>
</dbReference>
<dbReference type="Proteomes" id="UP000518300">
    <property type="component" value="Unassembled WGS sequence"/>
</dbReference>
<dbReference type="PANTHER" id="PTHR48111:SF40">
    <property type="entry name" value="PHOSPHATE REGULON TRANSCRIPTIONAL REGULATORY PROTEIN PHOB"/>
    <property type="match status" value="1"/>
</dbReference>
<reference evidence="6 7" key="1">
    <citation type="submission" date="2020-04" db="EMBL/GenBank/DDBJ databases">
        <title>Draft genome of Pyxidicoccus fallax type strain.</title>
        <authorList>
            <person name="Whitworth D.E."/>
        </authorList>
    </citation>
    <scope>NUCLEOTIDE SEQUENCE [LARGE SCALE GENOMIC DNA]</scope>
    <source>
        <strain evidence="6 7">DSM 14698</strain>
    </source>
</reference>
<evidence type="ECO:0000256" key="2">
    <source>
        <dbReference type="ARBA" id="ARBA00023012"/>
    </source>
</evidence>
<dbReference type="AlphaFoldDB" id="A0A848LZ76"/>
<evidence type="ECO:0000313" key="6">
    <source>
        <dbReference type="EMBL" id="NMO22931.1"/>
    </source>
</evidence>
<evidence type="ECO:0000256" key="4">
    <source>
        <dbReference type="PROSITE-ProRule" id="PRU00169"/>
    </source>
</evidence>
<dbReference type="InterPro" id="IPR039420">
    <property type="entry name" value="WalR-like"/>
</dbReference>
<dbReference type="CDD" id="cd17580">
    <property type="entry name" value="REC_2_DhkD-like"/>
    <property type="match status" value="1"/>
</dbReference>
<comment type="caution">
    <text evidence="6">The sequence shown here is derived from an EMBL/GenBank/DDBJ whole genome shotgun (WGS) entry which is preliminary data.</text>
</comment>
<keyword evidence="2" id="KW-0902">Two-component regulatory system</keyword>
<evidence type="ECO:0000259" key="5">
    <source>
        <dbReference type="PROSITE" id="PS50110"/>
    </source>
</evidence>
<keyword evidence="3" id="KW-0238">DNA-binding</keyword>
<dbReference type="PANTHER" id="PTHR48111">
    <property type="entry name" value="REGULATOR OF RPOS"/>
    <property type="match status" value="1"/>
</dbReference>
<dbReference type="Pfam" id="PF00072">
    <property type="entry name" value="Response_reg"/>
    <property type="match status" value="1"/>
</dbReference>
<dbReference type="InterPro" id="IPR011006">
    <property type="entry name" value="CheY-like_superfamily"/>
</dbReference>
<evidence type="ECO:0000313" key="7">
    <source>
        <dbReference type="Proteomes" id="UP000518300"/>
    </source>
</evidence>
<dbReference type="GO" id="GO:0000156">
    <property type="term" value="F:phosphorelay response regulator activity"/>
    <property type="evidence" value="ECO:0007669"/>
    <property type="project" value="TreeGrafter"/>
</dbReference>
<name>A0A848LZ76_9BACT</name>
<dbReference type="InterPro" id="IPR001789">
    <property type="entry name" value="Sig_transdc_resp-reg_receiver"/>
</dbReference>
<keyword evidence="1 4" id="KW-0597">Phosphoprotein</keyword>
<organism evidence="6 7">
    <name type="scientific">Pyxidicoccus fallax</name>
    <dbReference type="NCBI Taxonomy" id="394095"/>
    <lineage>
        <taxon>Bacteria</taxon>
        <taxon>Pseudomonadati</taxon>
        <taxon>Myxococcota</taxon>
        <taxon>Myxococcia</taxon>
        <taxon>Myxococcales</taxon>
        <taxon>Cystobacterineae</taxon>
        <taxon>Myxococcaceae</taxon>
        <taxon>Pyxidicoccus</taxon>
    </lineage>
</organism>
<feature type="modified residue" description="4-aspartylphosphate" evidence="4">
    <location>
        <position position="69"/>
    </location>
</feature>
<dbReference type="GO" id="GO:0032993">
    <property type="term" value="C:protein-DNA complex"/>
    <property type="evidence" value="ECO:0007669"/>
    <property type="project" value="TreeGrafter"/>
</dbReference>
<keyword evidence="7" id="KW-1185">Reference proteome</keyword>